<dbReference type="InterPro" id="IPR007125">
    <property type="entry name" value="H2A/H2B/H3"/>
</dbReference>
<sequence>MARSKQTPRVRTTTGPGTPPPTTPRRKHRKRPGQKALQEIRVYQRSTELLIRKLPFARLVREICNEETGNAEFRWRVPRRPSIDRARARAARRDVDRARPRRQASAISALQEATEAHFVQLFEDANLCAIHGKRVTIMVKDIQLARRIRGRGRE</sequence>
<keyword evidence="7" id="KW-0544">Nucleosome core</keyword>
<comment type="similarity">
    <text evidence="3">Belongs to the histone H3 family.</text>
</comment>
<feature type="domain" description="Core Histone H2A/H2B/H3" evidence="9">
    <location>
        <begin position="100"/>
        <end position="148"/>
    </location>
</feature>
<reference evidence="10 11" key="1">
    <citation type="submission" date="2024-03" db="EMBL/GenBank/DDBJ databases">
        <title>Aureococcus anophagefferens CCMP1851 and Kratosvirus quantuckense: Draft genome of a second virus-susceptible host strain in the model system.</title>
        <authorList>
            <person name="Chase E."/>
            <person name="Truchon A.R."/>
            <person name="Schepens W."/>
            <person name="Wilhelm S.W."/>
        </authorList>
    </citation>
    <scope>NUCLEOTIDE SEQUENCE [LARGE SCALE GENOMIC DNA]</scope>
    <source>
        <strain evidence="10 11">CCMP1851</strain>
    </source>
</reference>
<evidence type="ECO:0000256" key="4">
    <source>
        <dbReference type="ARBA" id="ARBA00022454"/>
    </source>
</evidence>
<protein>
    <submittedName>
        <fullName evidence="10">Histone H3-like centromeric protein</fullName>
    </submittedName>
</protein>
<dbReference type="Pfam" id="PF00125">
    <property type="entry name" value="Histone"/>
    <property type="match status" value="2"/>
</dbReference>
<dbReference type="PRINTS" id="PR00622">
    <property type="entry name" value="HISTONEH3"/>
</dbReference>
<keyword evidence="5" id="KW-0238">DNA-binding</keyword>
<dbReference type="Proteomes" id="UP001363151">
    <property type="component" value="Unassembled WGS sequence"/>
</dbReference>
<comment type="caution">
    <text evidence="10">The sequence shown here is derived from an EMBL/GenBank/DDBJ whole genome shotgun (WGS) entry which is preliminary data.</text>
</comment>
<dbReference type="PANTHER" id="PTHR45810">
    <property type="entry name" value="HISTONE H3.2"/>
    <property type="match status" value="1"/>
</dbReference>
<feature type="domain" description="Core Histone H2A/H2B/H3" evidence="9">
    <location>
        <begin position="32"/>
        <end position="74"/>
    </location>
</feature>
<feature type="compositionally biased region" description="Low complexity" evidence="8">
    <location>
        <begin position="7"/>
        <end position="16"/>
    </location>
</feature>
<feature type="region of interest" description="Disordered" evidence="8">
    <location>
        <begin position="1"/>
        <end position="35"/>
    </location>
</feature>
<gene>
    <name evidence="10" type="primary">CENPA</name>
    <name evidence="10" type="ORF">SO694_00058236</name>
</gene>
<evidence type="ECO:0000256" key="5">
    <source>
        <dbReference type="ARBA" id="ARBA00023125"/>
    </source>
</evidence>
<evidence type="ECO:0000256" key="1">
    <source>
        <dbReference type="ARBA" id="ARBA00004123"/>
    </source>
</evidence>
<dbReference type="InterPro" id="IPR009072">
    <property type="entry name" value="Histone-fold"/>
</dbReference>
<dbReference type="CDD" id="cd22911">
    <property type="entry name" value="HFD_H3"/>
    <property type="match status" value="1"/>
</dbReference>
<dbReference type="PANTHER" id="PTHR45810:SF17">
    <property type="entry name" value="HISTONE H3-LIKE CENTROMERIC PROTEIN A"/>
    <property type="match status" value="1"/>
</dbReference>
<proteinExistence type="inferred from homology"/>
<dbReference type="Gene3D" id="1.10.20.10">
    <property type="entry name" value="Histone, subunit A"/>
    <property type="match status" value="1"/>
</dbReference>
<evidence type="ECO:0000313" key="11">
    <source>
        <dbReference type="Proteomes" id="UP001363151"/>
    </source>
</evidence>
<evidence type="ECO:0000256" key="7">
    <source>
        <dbReference type="ARBA" id="ARBA00023269"/>
    </source>
</evidence>
<evidence type="ECO:0000256" key="8">
    <source>
        <dbReference type="SAM" id="MobiDB-lite"/>
    </source>
</evidence>
<name>A0ABR1FZ16_AURAN</name>
<dbReference type="SUPFAM" id="SSF47113">
    <property type="entry name" value="Histone-fold"/>
    <property type="match status" value="1"/>
</dbReference>
<accession>A0ABR1FZ16</accession>
<comment type="subcellular location">
    <subcellularLocation>
        <location evidence="2">Chromosome</location>
    </subcellularLocation>
    <subcellularLocation>
        <location evidence="1">Nucleus</location>
    </subcellularLocation>
</comment>
<keyword evidence="6" id="KW-0539">Nucleus</keyword>
<organism evidence="10 11">
    <name type="scientific">Aureococcus anophagefferens</name>
    <name type="common">Harmful bloom alga</name>
    <dbReference type="NCBI Taxonomy" id="44056"/>
    <lineage>
        <taxon>Eukaryota</taxon>
        <taxon>Sar</taxon>
        <taxon>Stramenopiles</taxon>
        <taxon>Ochrophyta</taxon>
        <taxon>Pelagophyceae</taxon>
        <taxon>Pelagomonadales</taxon>
        <taxon>Pelagomonadaceae</taxon>
        <taxon>Aureococcus</taxon>
    </lineage>
</organism>
<dbReference type="PROSITE" id="PS00959">
    <property type="entry name" value="HISTONE_H3_2"/>
    <property type="match status" value="1"/>
</dbReference>
<feature type="compositionally biased region" description="Basic residues" evidence="8">
    <location>
        <begin position="24"/>
        <end position="33"/>
    </location>
</feature>
<evidence type="ECO:0000256" key="2">
    <source>
        <dbReference type="ARBA" id="ARBA00004286"/>
    </source>
</evidence>
<dbReference type="SMART" id="SM00428">
    <property type="entry name" value="H3"/>
    <property type="match status" value="1"/>
</dbReference>
<keyword evidence="11" id="KW-1185">Reference proteome</keyword>
<dbReference type="EMBL" id="JBBJCI010000201">
    <property type="protein sequence ID" value="KAK7241499.1"/>
    <property type="molecule type" value="Genomic_DNA"/>
</dbReference>
<dbReference type="InterPro" id="IPR000164">
    <property type="entry name" value="Histone_H3/CENP-A"/>
</dbReference>
<evidence type="ECO:0000259" key="9">
    <source>
        <dbReference type="Pfam" id="PF00125"/>
    </source>
</evidence>
<evidence type="ECO:0000256" key="6">
    <source>
        <dbReference type="ARBA" id="ARBA00023242"/>
    </source>
</evidence>
<evidence type="ECO:0000256" key="3">
    <source>
        <dbReference type="ARBA" id="ARBA00010343"/>
    </source>
</evidence>
<evidence type="ECO:0000313" key="10">
    <source>
        <dbReference type="EMBL" id="KAK7241499.1"/>
    </source>
</evidence>
<keyword evidence="4" id="KW-0158">Chromosome</keyword>